<evidence type="ECO:0000256" key="5">
    <source>
        <dbReference type="ARBA" id="ARBA00022705"/>
    </source>
</evidence>
<dbReference type="Proteomes" id="UP000325440">
    <property type="component" value="Unassembled WGS sequence"/>
</dbReference>
<dbReference type="EC" id="2.7.7.7" evidence="2"/>
<evidence type="ECO:0000256" key="7">
    <source>
        <dbReference type="ARBA" id="ARBA00023125"/>
    </source>
</evidence>
<dbReference type="InterPro" id="IPR043502">
    <property type="entry name" value="DNA/RNA_pol_sf"/>
</dbReference>
<dbReference type="AlphaFoldDB" id="A0A5E4M8C8"/>
<evidence type="ECO:0000259" key="9">
    <source>
        <dbReference type="Pfam" id="PF03175"/>
    </source>
</evidence>
<protein>
    <recommendedName>
        <fullName evidence="2">DNA-directed DNA polymerase</fullName>
        <ecNumber evidence="2">2.7.7.7</ecNumber>
    </recommendedName>
</protein>
<sequence>MGRQTIIRWKTMTRQRRFMDYKSGLWGMLQYMPHGGFHWVEPTLIGLEDLGDTSHIRRVYEVDIEYPENLHVEYNDLPFLPNDEMLLSSKIKKLMATLKEKTNYIIHYRNLKQAMANSHVVKKVHRVIQFNQSPWLNEYIGLNTEIRKKATNEFEKDSYKLMNNAVFDSLVYHIATKDFYADLLTRPGLLECTDTANLSRDHPGHREEEGTTSFLRLDRRAGNYRILIKLLLDYGMLLMFERDEYAKTNNIMLEDYYKMKEDPWIIYQDCNNLYEWAMLQPHGSFKWKFEAVDSEWANCKKGFAVLDISQDQNV</sequence>
<keyword evidence="11" id="KW-1185">Reference proteome</keyword>
<feature type="domain" description="DNA-directed DNA polymerase family B mitochondria/virus" evidence="9">
    <location>
        <begin position="31"/>
        <end position="166"/>
    </location>
</feature>
<reference evidence="10 11" key="1">
    <citation type="submission" date="2019-08" db="EMBL/GenBank/DDBJ databases">
        <authorList>
            <person name="Alioto T."/>
            <person name="Alioto T."/>
            <person name="Gomez Garrido J."/>
        </authorList>
    </citation>
    <scope>NUCLEOTIDE SEQUENCE [LARGE SCALE GENOMIC DNA]</scope>
</reference>
<keyword evidence="6 10" id="KW-0239">DNA-directed DNA polymerase</keyword>
<proteinExistence type="inferred from homology"/>
<organism evidence="10 11">
    <name type="scientific">Cinara cedri</name>
    <dbReference type="NCBI Taxonomy" id="506608"/>
    <lineage>
        <taxon>Eukaryota</taxon>
        <taxon>Metazoa</taxon>
        <taxon>Ecdysozoa</taxon>
        <taxon>Arthropoda</taxon>
        <taxon>Hexapoda</taxon>
        <taxon>Insecta</taxon>
        <taxon>Pterygota</taxon>
        <taxon>Neoptera</taxon>
        <taxon>Paraneoptera</taxon>
        <taxon>Hemiptera</taxon>
        <taxon>Sternorrhyncha</taxon>
        <taxon>Aphidomorpha</taxon>
        <taxon>Aphidoidea</taxon>
        <taxon>Aphididae</taxon>
        <taxon>Lachninae</taxon>
        <taxon>Cinara</taxon>
    </lineage>
</organism>
<keyword evidence="4" id="KW-0548">Nucleotidyltransferase</keyword>
<comment type="catalytic activity">
    <reaction evidence="8">
        <text>DNA(n) + a 2'-deoxyribonucleoside 5'-triphosphate = DNA(n+1) + diphosphate</text>
        <dbReference type="Rhea" id="RHEA:22508"/>
        <dbReference type="Rhea" id="RHEA-COMP:17339"/>
        <dbReference type="Rhea" id="RHEA-COMP:17340"/>
        <dbReference type="ChEBI" id="CHEBI:33019"/>
        <dbReference type="ChEBI" id="CHEBI:61560"/>
        <dbReference type="ChEBI" id="CHEBI:173112"/>
        <dbReference type="EC" id="2.7.7.7"/>
    </reaction>
</comment>
<evidence type="ECO:0000256" key="3">
    <source>
        <dbReference type="ARBA" id="ARBA00022679"/>
    </source>
</evidence>
<evidence type="ECO:0000256" key="1">
    <source>
        <dbReference type="ARBA" id="ARBA00005755"/>
    </source>
</evidence>
<dbReference type="GO" id="GO:0006260">
    <property type="term" value="P:DNA replication"/>
    <property type="evidence" value="ECO:0007669"/>
    <property type="project" value="UniProtKB-KW"/>
</dbReference>
<accession>A0A5E4M8C8</accession>
<dbReference type="Pfam" id="PF03175">
    <property type="entry name" value="DNA_pol_B_2"/>
    <property type="match status" value="1"/>
</dbReference>
<evidence type="ECO:0000256" key="6">
    <source>
        <dbReference type="ARBA" id="ARBA00022932"/>
    </source>
</evidence>
<evidence type="ECO:0000256" key="8">
    <source>
        <dbReference type="ARBA" id="ARBA00049244"/>
    </source>
</evidence>
<keyword evidence="3" id="KW-0808">Transferase</keyword>
<dbReference type="InterPro" id="IPR004868">
    <property type="entry name" value="DNA-dir_DNA_pol_B_mt/vir"/>
</dbReference>
<keyword evidence="7" id="KW-0238">DNA-binding</keyword>
<dbReference type="EMBL" id="CABPRJ010000024">
    <property type="protein sequence ID" value="VVC26062.1"/>
    <property type="molecule type" value="Genomic_DNA"/>
</dbReference>
<comment type="similarity">
    <text evidence="1">Belongs to the DNA polymerase type-B family.</text>
</comment>
<evidence type="ECO:0000256" key="4">
    <source>
        <dbReference type="ARBA" id="ARBA00022695"/>
    </source>
</evidence>
<keyword evidence="5" id="KW-0235">DNA replication</keyword>
<dbReference type="GO" id="GO:0003677">
    <property type="term" value="F:DNA binding"/>
    <property type="evidence" value="ECO:0007669"/>
    <property type="project" value="UniProtKB-KW"/>
</dbReference>
<name>A0A5E4M8C8_9HEMI</name>
<evidence type="ECO:0000313" key="11">
    <source>
        <dbReference type="Proteomes" id="UP000325440"/>
    </source>
</evidence>
<dbReference type="OrthoDB" id="6610558at2759"/>
<evidence type="ECO:0000256" key="2">
    <source>
        <dbReference type="ARBA" id="ARBA00012417"/>
    </source>
</evidence>
<dbReference type="GO" id="GO:0003887">
    <property type="term" value="F:DNA-directed DNA polymerase activity"/>
    <property type="evidence" value="ECO:0007669"/>
    <property type="project" value="UniProtKB-KW"/>
</dbReference>
<gene>
    <name evidence="10" type="ORF">CINCED_3A022639</name>
</gene>
<dbReference type="SUPFAM" id="SSF56672">
    <property type="entry name" value="DNA/RNA polymerases"/>
    <property type="match status" value="1"/>
</dbReference>
<evidence type="ECO:0000313" key="10">
    <source>
        <dbReference type="EMBL" id="VVC26062.1"/>
    </source>
</evidence>
<dbReference type="GO" id="GO:0000166">
    <property type="term" value="F:nucleotide binding"/>
    <property type="evidence" value="ECO:0007669"/>
    <property type="project" value="InterPro"/>
</dbReference>